<gene>
    <name evidence="2" type="ORF">EAX62_07905</name>
</gene>
<keyword evidence="1" id="KW-0812">Transmembrane</keyword>
<name>A0A3M0G6E0_9ACTN</name>
<keyword evidence="1" id="KW-1133">Transmembrane helix</keyword>
<feature type="transmembrane region" description="Helical" evidence="1">
    <location>
        <begin position="49"/>
        <end position="72"/>
    </location>
</feature>
<feature type="transmembrane region" description="Helical" evidence="1">
    <location>
        <begin position="84"/>
        <end position="108"/>
    </location>
</feature>
<evidence type="ECO:0000313" key="2">
    <source>
        <dbReference type="EMBL" id="RMB59677.1"/>
    </source>
</evidence>
<comment type="caution">
    <text evidence="2">The sequence shown here is derived from an EMBL/GenBank/DDBJ whole genome shotgun (WGS) entry which is preliminary data.</text>
</comment>
<dbReference type="Proteomes" id="UP000275256">
    <property type="component" value="Unassembled WGS sequence"/>
</dbReference>
<keyword evidence="3" id="KW-1185">Reference proteome</keyword>
<feature type="transmembrane region" description="Helical" evidence="1">
    <location>
        <begin position="6"/>
        <end position="28"/>
    </location>
</feature>
<dbReference type="EMBL" id="REFW01000002">
    <property type="protein sequence ID" value="RMB59677.1"/>
    <property type="molecule type" value="Genomic_DNA"/>
</dbReference>
<dbReference type="AlphaFoldDB" id="A0A3M0G6E0"/>
<feature type="transmembrane region" description="Helical" evidence="1">
    <location>
        <begin position="128"/>
        <end position="146"/>
    </location>
</feature>
<accession>A0A3M0G6E0</accession>
<dbReference type="RefSeq" id="WP_121901156.1">
    <property type="nucleotide sequence ID" value="NZ_REFW01000002.1"/>
</dbReference>
<reference evidence="2 3" key="1">
    <citation type="submission" date="2018-10" db="EMBL/GenBank/DDBJ databases">
        <title>Tessaracoccus antarcticuss sp. nov., isolated from sediment.</title>
        <authorList>
            <person name="Zhou L.Y."/>
            <person name="Du Z.J."/>
        </authorList>
    </citation>
    <scope>NUCLEOTIDE SEQUENCE [LARGE SCALE GENOMIC DNA]</scope>
    <source>
        <strain evidence="2 3">JDX10</strain>
    </source>
</reference>
<evidence type="ECO:0000313" key="3">
    <source>
        <dbReference type="Proteomes" id="UP000275256"/>
    </source>
</evidence>
<keyword evidence="1" id="KW-0472">Membrane</keyword>
<proteinExistence type="predicted"/>
<organism evidence="2 3">
    <name type="scientific">Tessaracoccus antarcticus</name>
    <dbReference type="NCBI Taxonomy" id="2479848"/>
    <lineage>
        <taxon>Bacteria</taxon>
        <taxon>Bacillati</taxon>
        <taxon>Actinomycetota</taxon>
        <taxon>Actinomycetes</taxon>
        <taxon>Propionibacteriales</taxon>
        <taxon>Propionibacteriaceae</taxon>
        <taxon>Tessaracoccus</taxon>
    </lineage>
</organism>
<sequence length="154" mass="16352">MVGQIVWAVVVAVLLVAVSVGWAIRGAVVVREALVPPKQRGQVAVVHPALLTLLSGRATVFAWCFLLAFALLFLTHSMGRAQTWVGAMVLAFAYALLSAMLTGFTVWVRAQRSGQGTLPPIHAGSFRWAAWVGLGVGVVTIAYLVVDVVTSLTL</sequence>
<protein>
    <submittedName>
        <fullName evidence="2">Uncharacterized protein</fullName>
    </submittedName>
</protein>
<evidence type="ECO:0000256" key="1">
    <source>
        <dbReference type="SAM" id="Phobius"/>
    </source>
</evidence>